<keyword evidence="1" id="KW-1133">Transmembrane helix</keyword>
<name>A0ABP9D0T4_9ACTN</name>
<evidence type="ECO:0000313" key="3">
    <source>
        <dbReference type="Proteomes" id="UP001500839"/>
    </source>
</evidence>
<feature type="transmembrane region" description="Helical" evidence="1">
    <location>
        <begin position="193"/>
        <end position="213"/>
    </location>
</feature>
<reference evidence="3" key="1">
    <citation type="journal article" date="2019" name="Int. J. Syst. Evol. Microbiol.">
        <title>The Global Catalogue of Microorganisms (GCM) 10K type strain sequencing project: providing services to taxonomists for standard genome sequencing and annotation.</title>
        <authorList>
            <consortium name="The Broad Institute Genomics Platform"/>
            <consortium name="The Broad Institute Genome Sequencing Center for Infectious Disease"/>
            <person name="Wu L."/>
            <person name="Ma J."/>
        </authorList>
    </citation>
    <scope>NUCLEOTIDE SEQUENCE [LARGE SCALE GENOMIC DNA]</scope>
    <source>
        <strain evidence="3">JCM 18542</strain>
    </source>
</reference>
<protein>
    <recommendedName>
        <fullName evidence="4">ABC transporter permease</fullName>
    </recommendedName>
</protein>
<feature type="transmembrane region" description="Helical" evidence="1">
    <location>
        <begin position="123"/>
        <end position="148"/>
    </location>
</feature>
<evidence type="ECO:0000256" key="1">
    <source>
        <dbReference type="SAM" id="Phobius"/>
    </source>
</evidence>
<feature type="transmembrane region" description="Helical" evidence="1">
    <location>
        <begin position="72"/>
        <end position="94"/>
    </location>
</feature>
<gene>
    <name evidence="2" type="ORF">GCM10023353_34790</name>
</gene>
<organism evidence="2 3">
    <name type="scientific">Tomitella cavernea</name>
    <dbReference type="NCBI Taxonomy" id="1387982"/>
    <lineage>
        <taxon>Bacteria</taxon>
        <taxon>Bacillati</taxon>
        <taxon>Actinomycetota</taxon>
        <taxon>Actinomycetes</taxon>
        <taxon>Mycobacteriales</taxon>
        <taxon>Tomitella</taxon>
    </lineage>
</organism>
<dbReference type="RefSeq" id="WP_200172303.1">
    <property type="nucleotide sequence ID" value="NZ_BAABKQ010000001.1"/>
</dbReference>
<keyword evidence="1" id="KW-0812">Transmembrane</keyword>
<feature type="transmembrane region" description="Helical" evidence="1">
    <location>
        <begin position="168"/>
        <end position="186"/>
    </location>
</feature>
<feature type="transmembrane region" description="Helical" evidence="1">
    <location>
        <begin position="242"/>
        <end position="265"/>
    </location>
</feature>
<keyword evidence="3" id="KW-1185">Reference proteome</keyword>
<sequence length="270" mass="28535">MSTTADTVGAAAAPAITIDRSAPAVPMSRLIKVETRKMFDTRSGFWLMISIGVLALVATIAVIAFIDGGDLNYGAFATAIGVPMAVLLPVMAILSVTSEWSQRTGLTTFTLVPHRGRIIGAKAITSVIVGAASMLVALAIGALGNVIGSLIRGADMTWNVTVADVARIVFINVLGLMIGFMLGVLIRNSPAAIVGYFVYSFVVPTVFGALAGAQDWFADLQPWVDFNYSLNRMYENAPAESWATLAVSGVIWLVIPLAIGVRAIMRSEVK</sequence>
<accession>A0ABP9D0T4</accession>
<dbReference type="EMBL" id="BAABKQ010000001">
    <property type="protein sequence ID" value="GAA4823165.1"/>
    <property type="molecule type" value="Genomic_DNA"/>
</dbReference>
<dbReference type="Proteomes" id="UP001500839">
    <property type="component" value="Unassembled WGS sequence"/>
</dbReference>
<comment type="caution">
    <text evidence="2">The sequence shown here is derived from an EMBL/GenBank/DDBJ whole genome shotgun (WGS) entry which is preliminary data.</text>
</comment>
<evidence type="ECO:0008006" key="4">
    <source>
        <dbReference type="Google" id="ProtNLM"/>
    </source>
</evidence>
<keyword evidence="1" id="KW-0472">Membrane</keyword>
<feature type="transmembrane region" description="Helical" evidence="1">
    <location>
        <begin position="45"/>
        <end position="66"/>
    </location>
</feature>
<proteinExistence type="predicted"/>
<evidence type="ECO:0000313" key="2">
    <source>
        <dbReference type="EMBL" id="GAA4823165.1"/>
    </source>
</evidence>